<gene>
    <name evidence="4" type="ORF">B296_00033309</name>
</gene>
<sequence length="180" mass="19679">MQIACLTNLEVIASSSRVSTLLRRRKRVGFCLHGFISGGRQGTPAGSREPGQRPQQDPKRHTLHLSLFSPFLSPSLAFYASPVLPFSAADIAKNHQVRKQYTIQLGENELVLKACIPLSQSYFVLFRSSEGFVFLIEPVLVMQDLAEANANVQKGSNMIGQILGSPSHFGQVGTEDHVGS</sequence>
<evidence type="ECO:0000256" key="2">
    <source>
        <dbReference type="ARBA" id="ARBA00023186"/>
    </source>
</evidence>
<reference evidence="4 5" key="1">
    <citation type="journal article" date="2014" name="Agronomy (Basel)">
        <title>A Draft Genome Sequence for Ensete ventricosum, the Drought-Tolerant Tree Against Hunger.</title>
        <authorList>
            <person name="Harrison J."/>
            <person name="Moore K.A."/>
            <person name="Paszkiewicz K."/>
            <person name="Jones T."/>
            <person name="Grant M."/>
            <person name="Ambacheew D."/>
            <person name="Muzemil S."/>
            <person name="Studholme D.J."/>
        </authorList>
    </citation>
    <scope>NUCLEOTIDE SEQUENCE [LARGE SCALE GENOMIC DNA]</scope>
</reference>
<dbReference type="GO" id="GO:0051087">
    <property type="term" value="F:protein-folding chaperone binding"/>
    <property type="evidence" value="ECO:0007669"/>
    <property type="project" value="TreeGrafter"/>
</dbReference>
<dbReference type="Proteomes" id="UP000287651">
    <property type="component" value="Unassembled WGS sequence"/>
</dbReference>
<dbReference type="PANTHER" id="PTHR21431:SF0">
    <property type="entry name" value="PREFOLDIN SUBUNIT 6"/>
    <property type="match status" value="1"/>
</dbReference>
<protein>
    <submittedName>
        <fullName evidence="4">Uncharacterized protein</fullName>
    </submittedName>
</protein>
<evidence type="ECO:0000313" key="4">
    <source>
        <dbReference type="EMBL" id="RRT70984.1"/>
    </source>
</evidence>
<comment type="similarity">
    <text evidence="1">Belongs to the prefoldin subunit beta family.</text>
</comment>
<comment type="caution">
    <text evidence="4">The sequence shown here is derived from an EMBL/GenBank/DDBJ whole genome shotgun (WGS) entry which is preliminary data.</text>
</comment>
<dbReference type="GO" id="GO:0016272">
    <property type="term" value="C:prefoldin complex"/>
    <property type="evidence" value="ECO:0007669"/>
    <property type="project" value="TreeGrafter"/>
</dbReference>
<accession>A0A427A450</accession>
<name>A0A427A450_ENSVE</name>
<evidence type="ECO:0000256" key="3">
    <source>
        <dbReference type="SAM" id="MobiDB-lite"/>
    </source>
</evidence>
<dbReference type="GO" id="GO:0006457">
    <property type="term" value="P:protein folding"/>
    <property type="evidence" value="ECO:0007669"/>
    <property type="project" value="TreeGrafter"/>
</dbReference>
<organism evidence="4 5">
    <name type="scientific">Ensete ventricosum</name>
    <name type="common">Abyssinian banana</name>
    <name type="synonym">Musa ensete</name>
    <dbReference type="NCBI Taxonomy" id="4639"/>
    <lineage>
        <taxon>Eukaryota</taxon>
        <taxon>Viridiplantae</taxon>
        <taxon>Streptophyta</taxon>
        <taxon>Embryophyta</taxon>
        <taxon>Tracheophyta</taxon>
        <taxon>Spermatophyta</taxon>
        <taxon>Magnoliopsida</taxon>
        <taxon>Liliopsida</taxon>
        <taxon>Zingiberales</taxon>
        <taxon>Musaceae</taxon>
        <taxon>Ensete</taxon>
    </lineage>
</organism>
<feature type="region of interest" description="Disordered" evidence="3">
    <location>
        <begin position="39"/>
        <end position="58"/>
    </location>
</feature>
<proteinExistence type="inferred from homology"/>
<evidence type="ECO:0000256" key="1">
    <source>
        <dbReference type="ARBA" id="ARBA00008045"/>
    </source>
</evidence>
<dbReference type="GO" id="GO:0051131">
    <property type="term" value="P:chaperone-mediated protein complex assembly"/>
    <property type="evidence" value="ECO:0007669"/>
    <property type="project" value="TreeGrafter"/>
</dbReference>
<dbReference type="GO" id="GO:0005737">
    <property type="term" value="C:cytoplasm"/>
    <property type="evidence" value="ECO:0007669"/>
    <property type="project" value="TreeGrafter"/>
</dbReference>
<evidence type="ECO:0000313" key="5">
    <source>
        <dbReference type="Proteomes" id="UP000287651"/>
    </source>
</evidence>
<dbReference type="PANTHER" id="PTHR21431">
    <property type="entry name" value="PREFOLDIN SUBUNIT 6"/>
    <property type="match status" value="1"/>
</dbReference>
<dbReference type="EMBL" id="AMZH03003846">
    <property type="protein sequence ID" value="RRT70984.1"/>
    <property type="molecule type" value="Genomic_DNA"/>
</dbReference>
<keyword evidence="2" id="KW-0143">Chaperone</keyword>
<dbReference type="AlphaFoldDB" id="A0A427A450"/>